<dbReference type="AlphaFoldDB" id="A0A0F9HVP4"/>
<comment type="caution">
    <text evidence="1">The sequence shown here is derived from an EMBL/GenBank/DDBJ whole genome shotgun (WGS) entry which is preliminary data.</text>
</comment>
<protein>
    <recommendedName>
        <fullName evidence="2">NADH:flavin oxidoreductase/NADH oxidase N-terminal domain-containing protein</fullName>
    </recommendedName>
</protein>
<accession>A0A0F9HVP4</accession>
<evidence type="ECO:0008006" key="2">
    <source>
        <dbReference type="Google" id="ProtNLM"/>
    </source>
</evidence>
<sequence>MPKLSDPITIRGMTTKNRLGYPPMLTFSADGKGCPTPRTFNVHRLKAQGGVGFITFENSGLEKRAGMGSPSIGRDENIPA</sequence>
<evidence type="ECO:0000313" key="1">
    <source>
        <dbReference type="EMBL" id="KKM19486.1"/>
    </source>
</evidence>
<dbReference type="EMBL" id="LAZR01013975">
    <property type="protein sequence ID" value="KKM19486.1"/>
    <property type="molecule type" value="Genomic_DNA"/>
</dbReference>
<reference evidence="1" key="1">
    <citation type="journal article" date="2015" name="Nature">
        <title>Complex archaea that bridge the gap between prokaryotes and eukaryotes.</title>
        <authorList>
            <person name="Spang A."/>
            <person name="Saw J.H."/>
            <person name="Jorgensen S.L."/>
            <person name="Zaremba-Niedzwiedzka K."/>
            <person name="Martijn J."/>
            <person name="Lind A.E."/>
            <person name="van Eijk R."/>
            <person name="Schleper C."/>
            <person name="Guy L."/>
            <person name="Ettema T.J."/>
        </authorList>
    </citation>
    <scope>NUCLEOTIDE SEQUENCE</scope>
</reference>
<name>A0A0F9HVP4_9ZZZZ</name>
<feature type="non-terminal residue" evidence="1">
    <location>
        <position position="80"/>
    </location>
</feature>
<dbReference type="Gene3D" id="3.20.20.70">
    <property type="entry name" value="Aldolase class I"/>
    <property type="match status" value="1"/>
</dbReference>
<dbReference type="InterPro" id="IPR013785">
    <property type="entry name" value="Aldolase_TIM"/>
</dbReference>
<dbReference type="SUPFAM" id="SSF51395">
    <property type="entry name" value="FMN-linked oxidoreductases"/>
    <property type="match status" value="1"/>
</dbReference>
<organism evidence="1">
    <name type="scientific">marine sediment metagenome</name>
    <dbReference type="NCBI Taxonomy" id="412755"/>
    <lineage>
        <taxon>unclassified sequences</taxon>
        <taxon>metagenomes</taxon>
        <taxon>ecological metagenomes</taxon>
    </lineage>
</organism>
<gene>
    <name evidence="1" type="ORF">LCGC14_1655210</name>
</gene>
<proteinExistence type="predicted"/>